<dbReference type="Proteomes" id="UP001162992">
    <property type="component" value="Chromosome 14"/>
</dbReference>
<sequence length="268" mass="29799">MASSLPVKAKVISSSSCSLSDGTTFLKDYICGNSTTDPMVKGYLQNVVQAIDGMVFRRNHTQVDVLPKKQKSAIVEERLDVRERGEGEAFRGRSSEGVSFLARKAFGLSKEELGFEETLSSPAEKQGNGPVGGSVGSARKKKEKNSDKGRNDVEAFQEAEDGIDVSRRHSKVSIFYGDDENHAPKKKRRKEGGQEQQLRPSKDEPERIHALMKESNVGPINENDEAKNGKDSANRTTGKVFVEKFQGSNEKKRRKEHKKMRLQSENEP</sequence>
<reference evidence="2" key="1">
    <citation type="journal article" date="2024" name="Proc. Natl. Acad. Sci. U.S.A.">
        <title>Extraordinary preservation of gene collinearity over three hundred million years revealed in homosporous lycophytes.</title>
        <authorList>
            <person name="Li C."/>
            <person name="Wickell D."/>
            <person name="Kuo L.Y."/>
            <person name="Chen X."/>
            <person name="Nie B."/>
            <person name="Liao X."/>
            <person name="Peng D."/>
            <person name="Ji J."/>
            <person name="Jenkins J."/>
            <person name="Williams M."/>
            <person name="Shu S."/>
            <person name="Plott C."/>
            <person name="Barry K."/>
            <person name="Rajasekar S."/>
            <person name="Grimwood J."/>
            <person name="Han X."/>
            <person name="Sun S."/>
            <person name="Hou Z."/>
            <person name="He W."/>
            <person name="Dai G."/>
            <person name="Sun C."/>
            <person name="Schmutz J."/>
            <person name="Leebens-Mack J.H."/>
            <person name="Li F.W."/>
            <person name="Wang L."/>
        </authorList>
    </citation>
    <scope>NUCLEOTIDE SEQUENCE [LARGE SCALE GENOMIC DNA]</scope>
    <source>
        <strain evidence="2">cv. PW_Plant_1</strain>
    </source>
</reference>
<proteinExistence type="predicted"/>
<evidence type="ECO:0000313" key="1">
    <source>
        <dbReference type="EMBL" id="KAJ7530624.1"/>
    </source>
</evidence>
<keyword evidence="2" id="KW-1185">Reference proteome</keyword>
<accession>A0ACC2BLH6</accession>
<gene>
    <name evidence="1" type="ORF">O6H91_14G011100</name>
</gene>
<dbReference type="EMBL" id="CM055105">
    <property type="protein sequence ID" value="KAJ7530624.1"/>
    <property type="molecule type" value="Genomic_DNA"/>
</dbReference>
<organism evidence="1 2">
    <name type="scientific">Diphasiastrum complanatum</name>
    <name type="common">Issler's clubmoss</name>
    <name type="synonym">Lycopodium complanatum</name>
    <dbReference type="NCBI Taxonomy" id="34168"/>
    <lineage>
        <taxon>Eukaryota</taxon>
        <taxon>Viridiplantae</taxon>
        <taxon>Streptophyta</taxon>
        <taxon>Embryophyta</taxon>
        <taxon>Tracheophyta</taxon>
        <taxon>Lycopodiopsida</taxon>
        <taxon>Lycopodiales</taxon>
        <taxon>Lycopodiaceae</taxon>
        <taxon>Lycopodioideae</taxon>
        <taxon>Diphasiastrum</taxon>
    </lineage>
</organism>
<evidence type="ECO:0000313" key="2">
    <source>
        <dbReference type="Proteomes" id="UP001162992"/>
    </source>
</evidence>
<protein>
    <submittedName>
        <fullName evidence="1">Uncharacterized protein</fullName>
    </submittedName>
</protein>
<name>A0ACC2BLH6_DIPCM</name>
<comment type="caution">
    <text evidence="1">The sequence shown here is derived from an EMBL/GenBank/DDBJ whole genome shotgun (WGS) entry which is preliminary data.</text>
</comment>